<evidence type="ECO:0000313" key="1">
    <source>
        <dbReference type="EMBL" id="KKM14727.1"/>
    </source>
</evidence>
<reference evidence="1" key="1">
    <citation type="journal article" date="2015" name="Nature">
        <title>Complex archaea that bridge the gap between prokaryotes and eukaryotes.</title>
        <authorList>
            <person name="Spang A."/>
            <person name="Saw J.H."/>
            <person name="Jorgensen S.L."/>
            <person name="Zaremba-Niedzwiedzka K."/>
            <person name="Martijn J."/>
            <person name="Lind A.E."/>
            <person name="van Eijk R."/>
            <person name="Schleper C."/>
            <person name="Guy L."/>
            <person name="Ettema T.J."/>
        </authorList>
    </citation>
    <scope>NUCLEOTIDE SEQUENCE</scope>
</reference>
<comment type="caution">
    <text evidence="1">The sequence shown here is derived from an EMBL/GenBank/DDBJ whole genome shotgun (WGS) entry which is preliminary data.</text>
</comment>
<sequence length="106" mass="11617">MKKKTKEIKAQPYTKKLRATVRGKGNRGHANYGRFSPIHAAVTSLKPGACVVVSSSFFDGSNNYPPLGVRERINGVSSVARRWVSGFTIKCRSCKDGSVVVFRADE</sequence>
<name>A0A0F9HHW0_9ZZZZ</name>
<gene>
    <name evidence="1" type="ORF">LCGC14_1703220</name>
</gene>
<proteinExistence type="predicted"/>
<dbReference type="AlphaFoldDB" id="A0A0F9HHW0"/>
<accession>A0A0F9HHW0</accession>
<organism evidence="1">
    <name type="scientific">marine sediment metagenome</name>
    <dbReference type="NCBI Taxonomy" id="412755"/>
    <lineage>
        <taxon>unclassified sequences</taxon>
        <taxon>metagenomes</taxon>
        <taxon>ecological metagenomes</taxon>
    </lineage>
</organism>
<dbReference type="EMBL" id="LAZR01015081">
    <property type="protein sequence ID" value="KKM14727.1"/>
    <property type="molecule type" value="Genomic_DNA"/>
</dbReference>
<protein>
    <submittedName>
        <fullName evidence="1">Uncharacterized protein</fullName>
    </submittedName>
</protein>